<evidence type="ECO:0000313" key="14">
    <source>
        <dbReference type="Proteomes" id="UP000254118"/>
    </source>
</evidence>
<dbReference type="PROSITE" id="PS51674">
    <property type="entry name" value="4FE4S_WBL"/>
    <property type="match status" value="1"/>
</dbReference>
<comment type="function">
    <text evidence="11">Acts as a transcriptional regulator. Probably redox-responsive. The apo- but not holo-form probably binds DNA.</text>
</comment>
<dbReference type="PANTHER" id="PTHR38839:SF7">
    <property type="entry name" value="TRANSCRIPTIONAL REGULATOR WHIB4"/>
    <property type="match status" value="1"/>
</dbReference>
<evidence type="ECO:0000256" key="10">
    <source>
        <dbReference type="ARBA" id="ARBA00023163"/>
    </source>
</evidence>
<evidence type="ECO:0000256" key="8">
    <source>
        <dbReference type="ARBA" id="ARBA00023125"/>
    </source>
</evidence>
<keyword evidence="3 11" id="KW-0004">4Fe-4S</keyword>
<feature type="domain" description="4Fe-4S Wbl-type" evidence="12">
    <location>
        <begin position="22"/>
        <end position="78"/>
    </location>
</feature>
<dbReference type="PANTHER" id="PTHR38839">
    <property type="entry name" value="TRANSCRIPTIONAL REGULATOR WHID-RELATED"/>
    <property type="match status" value="1"/>
</dbReference>
<dbReference type="Proteomes" id="UP000254118">
    <property type="component" value="Unassembled WGS sequence"/>
</dbReference>
<evidence type="ECO:0000256" key="2">
    <source>
        <dbReference type="ARBA" id="ARBA00006597"/>
    </source>
</evidence>
<feature type="binding site" evidence="11">
    <location>
        <position position="23"/>
    </location>
    <ligand>
        <name>[4Fe-4S] cluster</name>
        <dbReference type="ChEBI" id="CHEBI:49883"/>
    </ligand>
</feature>
<dbReference type="GO" id="GO:0045892">
    <property type="term" value="P:negative regulation of DNA-templated transcription"/>
    <property type="evidence" value="ECO:0007669"/>
    <property type="project" value="TreeGrafter"/>
</dbReference>
<keyword evidence="5 11" id="KW-0408">Iron</keyword>
<dbReference type="GO" id="GO:0046872">
    <property type="term" value="F:metal ion binding"/>
    <property type="evidence" value="ECO:0007669"/>
    <property type="project" value="UniProtKB-KW"/>
</dbReference>
<dbReference type="Pfam" id="PF02467">
    <property type="entry name" value="Whib"/>
    <property type="match status" value="1"/>
</dbReference>
<dbReference type="GO" id="GO:0047134">
    <property type="term" value="F:protein-disulfide reductase [NAD(P)H] activity"/>
    <property type="evidence" value="ECO:0007669"/>
    <property type="project" value="TreeGrafter"/>
</dbReference>
<dbReference type="InterPro" id="IPR003482">
    <property type="entry name" value="Whib"/>
</dbReference>
<dbReference type="GO" id="GO:0005737">
    <property type="term" value="C:cytoplasm"/>
    <property type="evidence" value="ECO:0007669"/>
    <property type="project" value="UniProtKB-SubCell"/>
</dbReference>
<dbReference type="GO" id="GO:0003677">
    <property type="term" value="F:DNA binding"/>
    <property type="evidence" value="ECO:0007669"/>
    <property type="project" value="UniProtKB-UniRule"/>
</dbReference>
<dbReference type="EMBL" id="UFYA01000001">
    <property type="protein sequence ID" value="STD15691.1"/>
    <property type="molecule type" value="Genomic_DNA"/>
</dbReference>
<keyword evidence="10 11" id="KW-0804">Transcription</keyword>
<feature type="binding site" evidence="11">
    <location>
        <position position="54"/>
    </location>
    <ligand>
        <name>[4Fe-4S] cluster</name>
        <dbReference type="ChEBI" id="CHEBI:49883"/>
    </ligand>
</feature>
<evidence type="ECO:0000259" key="12">
    <source>
        <dbReference type="PROSITE" id="PS51674"/>
    </source>
</evidence>
<accession>A0AA46BQH6</accession>
<keyword evidence="7 11" id="KW-0805">Transcription regulation</keyword>
<comment type="similarity">
    <text evidence="2 11">Belongs to the WhiB family.</text>
</comment>
<evidence type="ECO:0000256" key="6">
    <source>
        <dbReference type="ARBA" id="ARBA00023014"/>
    </source>
</evidence>
<evidence type="ECO:0000256" key="1">
    <source>
        <dbReference type="ARBA" id="ARBA00004496"/>
    </source>
</evidence>
<dbReference type="AlphaFoldDB" id="A0AA46BQH6"/>
<evidence type="ECO:0000256" key="7">
    <source>
        <dbReference type="ARBA" id="ARBA00023015"/>
    </source>
</evidence>
<dbReference type="HAMAP" id="MF_01479">
    <property type="entry name" value="WhiB"/>
    <property type="match status" value="1"/>
</dbReference>
<evidence type="ECO:0000256" key="5">
    <source>
        <dbReference type="ARBA" id="ARBA00023004"/>
    </source>
</evidence>
<comment type="PTM">
    <text evidence="11">The Fe-S cluster can be nitrosylated by nitric oxide (NO).</text>
</comment>
<evidence type="ECO:0000256" key="9">
    <source>
        <dbReference type="ARBA" id="ARBA00023157"/>
    </source>
</evidence>
<evidence type="ECO:0000256" key="11">
    <source>
        <dbReference type="HAMAP-Rule" id="MF_01479"/>
    </source>
</evidence>
<comment type="cofactor">
    <cofactor evidence="11">
        <name>[4Fe-4S] cluster</name>
        <dbReference type="ChEBI" id="CHEBI:49883"/>
    </cofactor>
    <text evidence="11">Binds 1 [4Fe-4S] cluster per subunit. Following nitrosylation of the [4Fe-4S] cluster binds 1 [4Fe-8(NO)] cluster per subunit.</text>
</comment>
<dbReference type="InterPro" id="IPR034768">
    <property type="entry name" value="4FE4S_WBL"/>
</dbReference>
<organism evidence="13 14">
    <name type="scientific">Dermatophilus congolensis</name>
    <dbReference type="NCBI Taxonomy" id="1863"/>
    <lineage>
        <taxon>Bacteria</taxon>
        <taxon>Bacillati</taxon>
        <taxon>Actinomycetota</taxon>
        <taxon>Actinomycetes</taxon>
        <taxon>Micrococcales</taxon>
        <taxon>Dermatophilaceae</taxon>
        <taxon>Dermatophilus</taxon>
    </lineage>
</organism>
<dbReference type="GO" id="GO:0035731">
    <property type="term" value="F:dinitrosyl-iron complex binding"/>
    <property type="evidence" value="ECO:0007669"/>
    <property type="project" value="UniProtKB-UniRule"/>
</dbReference>
<feature type="binding site" evidence="11">
    <location>
        <position position="45"/>
    </location>
    <ligand>
        <name>[4Fe-4S] cluster</name>
        <dbReference type="ChEBI" id="CHEBI:49883"/>
    </ligand>
</feature>
<comment type="subcellular location">
    <subcellularLocation>
        <location evidence="1 11">Cytoplasm</location>
    </subcellularLocation>
</comment>
<evidence type="ECO:0000313" key="13">
    <source>
        <dbReference type="EMBL" id="STD15691.1"/>
    </source>
</evidence>
<keyword evidence="8 11" id="KW-0238">DNA-binding</keyword>
<feature type="binding site" evidence="11">
    <location>
        <position position="48"/>
    </location>
    <ligand>
        <name>[4Fe-4S] cluster</name>
        <dbReference type="ChEBI" id="CHEBI:49883"/>
    </ligand>
</feature>
<protein>
    <recommendedName>
        <fullName evidence="11">Transcriptional regulator WhiB</fullName>
    </recommendedName>
</protein>
<keyword evidence="6 11" id="KW-0411">Iron-sulfur</keyword>
<dbReference type="RefSeq" id="WP_258553285.1">
    <property type="nucleotide sequence ID" value="NZ_UFYA01000001.1"/>
</dbReference>
<gene>
    <name evidence="11" type="primary">whiB</name>
    <name evidence="13" type="ORF">NCTC7915_02391</name>
</gene>
<keyword evidence="4 11" id="KW-0479">Metal-binding</keyword>
<reference evidence="13 14" key="1">
    <citation type="submission" date="2018-06" db="EMBL/GenBank/DDBJ databases">
        <authorList>
            <consortium name="Pathogen Informatics"/>
            <person name="Doyle S."/>
        </authorList>
    </citation>
    <scope>NUCLEOTIDE SEQUENCE [LARGE SCALE GENOMIC DNA]</scope>
    <source>
        <strain evidence="13 14">NCTC7915</strain>
    </source>
</reference>
<evidence type="ECO:0000256" key="3">
    <source>
        <dbReference type="ARBA" id="ARBA00022485"/>
    </source>
</evidence>
<sequence length="104" mass="12102">MITETPETTFEESIEHWSARAWCRTVSPDELFVEGKAQQRAKRICRNCEVVVDCLAEALDERIEFGVWGGMTERERRKMLRLHPEVTDWKRVFEDTNSTAKVAG</sequence>
<dbReference type="GO" id="GO:0045454">
    <property type="term" value="P:cell redox homeostasis"/>
    <property type="evidence" value="ECO:0007669"/>
    <property type="project" value="TreeGrafter"/>
</dbReference>
<keyword evidence="9 11" id="KW-1015">Disulfide bond</keyword>
<comment type="PTM">
    <text evidence="11">Upon Fe-S cluster removal intramolecular disulfide bonds are formed.</text>
</comment>
<keyword evidence="11" id="KW-0963">Cytoplasm</keyword>
<proteinExistence type="inferred from homology"/>
<evidence type="ECO:0000256" key="4">
    <source>
        <dbReference type="ARBA" id="ARBA00022723"/>
    </source>
</evidence>
<dbReference type="GO" id="GO:0051539">
    <property type="term" value="F:4 iron, 4 sulfur cluster binding"/>
    <property type="evidence" value="ECO:0007669"/>
    <property type="project" value="UniProtKB-UniRule"/>
</dbReference>
<name>A0AA46BQH6_9MICO</name>
<comment type="caution">
    <text evidence="13">The sequence shown here is derived from an EMBL/GenBank/DDBJ whole genome shotgun (WGS) entry which is preliminary data.</text>
</comment>